<dbReference type="Pfam" id="PF06337">
    <property type="entry name" value="DUSP"/>
    <property type="match status" value="1"/>
</dbReference>
<dbReference type="Gene3D" id="3.30.2230.10">
    <property type="entry name" value="DUSP-like"/>
    <property type="match status" value="1"/>
</dbReference>
<evidence type="ECO:0000259" key="1">
    <source>
        <dbReference type="PROSITE" id="PS51283"/>
    </source>
</evidence>
<sequence>MNKGEPRKKFVNEVGLEHRRKEMGSIRDSVKRVQQRSLSQAHFTIKEKCCCRRELDEFRTEIEQLKKELSQVKTHLKQKCPNPELEPCRQKNIKIAQKMSKCVKSFINPKNDIEHYESLSALCNIEPETDPLKVLRPHPSTRNKMMPKFFESEETIFCASNYGSNRRFKSFYSKPPIQKSAGVLKKPFQRMLSEGSQSPPEDALKCECTHINQKCGAYCKNLKPEDEKDMVFRLNNSRIDEEEDSRIYAIPRNWWQEWCDYVNIEATDYFEQLQKLNLNYESISDSPNLRCQSRGDQEGLLSTRMNSPFGIPHSEEGHYPRPDKICNRSLISEDSILCSLPFQTKHLRENLTSGLDYIKVDSHCWNLLNLWYGSDYKVRAPKETFESIASSRFSL</sequence>
<dbReference type="SUPFAM" id="SSF143791">
    <property type="entry name" value="DUSP-like"/>
    <property type="match status" value="1"/>
</dbReference>
<dbReference type="PROSITE" id="PS51283">
    <property type="entry name" value="DUSP"/>
    <property type="match status" value="1"/>
</dbReference>
<dbReference type="InterPro" id="IPR006615">
    <property type="entry name" value="Pept_C19_DUSP"/>
</dbReference>
<evidence type="ECO:0000313" key="3">
    <source>
        <dbReference type="Proteomes" id="UP001295684"/>
    </source>
</evidence>
<keyword evidence="3" id="KW-1185">Reference proteome</keyword>
<gene>
    <name evidence="2" type="ORF">ECRASSUSDP1_LOCUS2980</name>
</gene>
<reference evidence="2" key="1">
    <citation type="submission" date="2023-07" db="EMBL/GenBank/DDBJ databases">
        <authorList>
            <consortium name="AG Swart"/>
            <person name="Singh M."/>
            <person name="Singh A."/>
            <person name="Seah K."/>
            <person name="Emmerich C."/>
        </authorList>
    </citation>
    <scope>NUCLEOTIDE SEQUENCE</scope>
    <source>
        <strain evidence="2">DP1</strain>
    </source>
</reference>
<dbReference type="AlphaFoldDB" id="A0AAD1U4B8"/>
<name>A0AAD1U4B8_EUPCR</name>
<proteinExistence type="predicted"/>
<dbReference type="GO" id="GO:0004843">
    <property type="term" value="F:cysteine-type deubiquitinase activity"/>
    <property type="evidence" value="ECO:0007669"/>
    <property type="project" value="InterPro"/>
</dbReference>
<feature type="domain" description="DUSP" evidence="1">
    <location>
        <begin position="222"/>
        <end position="385"/>
    </location>
</feature>
<dbReference type="InterPro" id="IPR035927">
    <property type="entry name" value="DUSP-like_sf"/>
</dbReference>
<accession>A0AAD1U4B8</accession>
<protein>
    <recommendedName>
        <fullName evidence="1">DUSP domain-containing protein</fullName>
    </recommendedName>
</protein>
<dbReference type="Proteomes" id="UP001295684">
    <property type="component" value="Unassembled WGS sequence"/>
</dbReference>
<comment type="caution">
    <text evidence="2">The sequence shown here is derived from an EMBL/GenBank/DDBJ whole genome shotgun (WGS) entry which is preliminary data.</text>
</comment>
<evidence type="ECO:0000313" key="2">
    <source>
        <dbReference type="EMBL" id="CAI2361668.1"/>
    </source>
</evidence>
<organism evidence="2 3">
    <name type="scientific">Euplotes crassus</name>
    <dbReference type="NCBI Taxonomy" id="5936"/>
    <lineage>
        <taxon>Eukaryota</taxon>
        <taxon>Sar</taxon>
        <taxon>Alveolata</taxon>
        <taxon>Ciliophora</taxon>
        <taxon>Intramacronucleata</taxon>
        <taxon>Spirotrichea</taxon>
        <taxon>Hypotrichia</taxon>
        <taxon>Euplotida</taxon>
        <taxon>Euplotidae</taxon>
        <taxon>Moneuplotes</taxon>
    </lineage>
</organism>
<dbReference type="EMBL" id="CAMPGE010002855">
    <property type="protein sequence ID" value="CAI2361668.1"/>
    <property type="molecule type" value="Genomic_DNA"/>
</dbReference>